<gene>
    <name evidence="2" type="ORF">VNO78_02739</name>
</gene>
<name>A0AAN9SZD5_PSOTE</name>
<dbReference type="AlphaFoldDB" id="A0AAN9SZD5"/>
<evidence type="ECO:0008006" key="4">
    <source>
        <dbReference type="Google" id="ProtNLM"/>
    </source>
</evidence>
<dbReference type="InterPro" id="IPR040289">
    <property type="entry name" value="MBP2C"/>
</dbReference>
<evidence type="ECO:0000313" key="3">
    <source>
        <dbReference type="Proteomes" id="UP001386955"/>
    </source>
</evidence>
<keyword evidence="3" id="KW-1185">Reference proteome</keyword>
<evidence type="ECO:0000256" key="1">
    <source>
        <dbReference type="SAM" id="Coils"/>
    </source>
</evidence>
<dbReference type="GO" id="GO:0008017">
    <property type="term" value="F:microtubule binding"/>
    <property type="evidence" value="ECO:0007669"/>
    <property type="project" value="InterPro"/>
</dbReference>
<reference evidence="2 3" key="1">
    <citation type="submission" date="2024-01" db="EMBL/GenBank/DDBJ databases">
        <title>The genomes of 5 underutilized Papilionoideae crops provide insights into root nodulation and disease resistanc.</title>
        <authorList>
            <person name="Jiang F."/>
        </authorList>
    </citation>
    <scope>NUCLEOTIDE SEQUENCE [LARGE SCALE GENOMIC DNA]</scope>
    <source>
        <strain evidence="2">DUOXIRENSHENG_FW03</strain>
        <tissue evidence="2">Leaves</tissue>
    </source>
</reference>
<sequence length="281" mass="32666">MLERQRLVDSKEKRDLCNPNSQLHERDNDLDRLLFNNLLQIVPLVEFFIDGEARSSFTRQGFMVYTKKPSRKSLLKRSFNMRKGHKDESVTLKEQVKELQMKILEKDKLIETAENTDKLMKALEQNLDELKHQASEKDSLLKSTQQQLFNVKFELADKQAALEKIQWEAMTSNKKMEKLQEELDSMQGDISSFKLLLKSLTIPNTAEYIDDYDVKPYDVNLLPSIDDLNEMDMQTMEEARKTYITAVVAAKEKQDEESMATVVNARLQLQSILCKPKNLNV</sequence>
<dbReference type="GO" id="GO:0010497">
    <property type="term" value="P:plasmodesmata-mediated intercellular transport"/>
    <property type="evidence" value="ECO:0007669"/>
    <property type="project" value="InterPro"/>
</dbReference>
<feature type="coiled-coil region" evidence="1">
    <location>
        <begin position="82"/>
        <end position="196"/>
    </location>
</feature>
<protein>
    <recommendedName>
        <fullName evidence="4">Protein MICROTUBULE BINDING PROTEIN 2C</fullName>
    </recommendedName>
</protein>
<dbReference type="PANTHER" id="PTHR35502:SF2">
    <property type="entry name" value="PROTEIN MICROTUBULE BINDING PROTEIN 2C"/>
    <property type="match status" value="1"/>
</dbReference>
<organism evidence="2 3">
    <name type="scientific">Psophocarpus tetragonolobus</name>
    <name type="common">Winged bean</name>
    <name type="synonym">Dolichos tetragonolobus</name>
    <dbReference type="NCBI Taxonomy" id="3891"/>
    <lineage>
        <taxon>Eukaryota</taxon>
        <taxon>Viridiplantae</taxon>
        <taxon>Streptophyta</taxon>
        <taxon>Embryophyta</taxon>
        <taxon>Tracheophyta</taxon>
        <taxon>Spermatophyta</taxon>
        <taxon>Magnoliopsida</taxon>
        <taxon>eudicotyledons</taxon>
        <taxon>Gunneridae</taxon>
        <taxon>Pentapetalae</taxon>
        <taxon>rosids</taxon>
        <taxon>fabids</taxon>
        <taxon>Fabales</taxon>
        <taxon>Fabaceae</taxon>
        <taxon>Papilionoideae</taxon>
        <taxon>50 kb inversion clade</taxon>
        <taxon>NPAAA clade</taxon>
        <taxon>indigoferoid/millettioid clade</taxon>
        <taxon>Phaseoleae</taxon>
        <taxon>Psophocarpus</taxon>
    </lineage>
</organism>
<evidence type="ECO:0000313" key="2">
    <source>
        <dbReference type="EMBL" id="KAK7411306.1"/>
    </source>
</evidence>
<dbReference type="EMBL" id="JAYMYS010000001">
    <property type="protein sequence ID" value="KAK7411306.1"/>
    <property type="molecule type" value="Genomic_DNA"/>
</dbReference>
<dbReference type="PANTHER" id="PTHR35502">
    <property type="entry name" value="PROTEIN MICROTUBULE BINDING PROTEIN 2C"/>
    <property type="match status" value="1"/>
</dbReference>
<dbReference type="Proteomes" id="UP001386955">
    <property type="component" value="Unassembled WGS sequence"/>
</dbReference>
<comment type="caution">
    <text evidence="2">The sequence shown here is derived from an EMBL/GenBank/DDBJ whole genome shotgun (WGS) entry which is preliminary data.</text>
</comment>
<keyword evidence="1" id="KW-0175">Coiled coil</keyword>
<proteinExistence type="predicted"/>
<accession>A0AAN9SZD5</accession>